<feature type="compositionally biased region" description="Low complexity" evidence="2">
    <location>
        <begin position="616"/>
        <end position="632"/>
    </location>
</feature>
<keyword evidence="1" id="KW-0175">Coiled coil</keyword>
<evidence type="ECO:0000313" key="4">
    <source>
        <dbReference type="EMBL" id="OMJ08727.1"/>
    </source>
</evidence>
<keyword evidence="3" id="KW-1133">Transmembrane helix</keyword>
<gene>
    <name evidence="4" type="ORF">AYI70_g11353</name>
</gene>
<feature type="coiled-coil region" evidence="1">
    <location>
        <begin position="370"/>
        <end position="404"/>
    </location>
</feature>
<dbReference type="Proteomes" id="UP000187283">
    <property type="component" value="Unassembled WGS sequence"/>
</dbReference>
<dbReference type="AlphaFoldDB" id="A0A1R1X2A7"/>
<comment type="caution">
    <text evidence="4">The sequence shown here is derived from an EMBL/GenBank/DDBJ whole genome shotgun (WGS) entry which is preliminary data.</text>
</comment>
<accession>A0A1R1X2A7</accession>
<evidence type="ECO:0000256" key="3">
    <source>
        <dbReference type="SAM" id="Phobius"/>
    </source>
</evidence>
<feature type="coiled-coil region" evidence="1">
    <location>
        <begin position="269"/>
        <end position="317"/>
    </location>
</feature>
<feature type="coiled-coil region" evidence="1">
    <location>
        <begin position="196"/>
        <end position="230"/>
    </location>
</feature>
<feature type="region of interest" description="Disordered" evidence="2">
    <location>
        <begin position="616"/>
        <end position="637"/>
    </location>
</feature>
<keyword evidence="5" id="KW-1185">Reference proteome</keyword>
<feature type="compositionally biased region" description="Polar residues" evidence="2">
    <location>
        <begin position="106"/>
        <end position="125"/>
    </location>
</feature>
<feature type="region of interest" description="Disordered" evidence="2">
    <location>
        <begin position="106"/>
        <end position="156"/>
    </location>
</feature>
<sequence>MASDTDLDFSFLLDAVDKVPTAHVLSLLFNYAKQNNVPMEPEVESKLNTLISDDANKMLSKSDIDFIINVYETHDVNKSSNSFANFSSANNFDSHSRQNDIQLSLPQNSSAPQLNNLDNSSSSIPRTVYTSNTTQSSQNNYNVSGALNSPPQNSFPYSKHLENQLSPYRKLNSIERTSPLNRRRTDSFRSDTGSKYSNNDSEINKLIKEKDDLKLELDKLQTKNISFQRELEISTIENQAAQKKLIETIKQDKLQMNNLFTRLEHLKKSKSTEEELKIMEDEFQRLALKVSNSEAHKEKLRKKLENQSSKIEKLVNEILIHINEKNELQAYLESNISEKLKFQKSAEIALSKSKEMERKLTETKIIYEKLAQSQNEIQDYKFNIEHLNKELETSREIIEHYENNFSSINNAILPTNTSGELIDFQISHPSNSSNSKNTPLTFNLSSLFSKIPPNEFIMISNFWKKLNDTHNNQNTSSSTQESQVLELAVNLAKSDFLVILESYLSNSSESGSFIDSLKKSKNKKLLETLNPIISVFQSNNEFDITNLENTIVSSSTAVPSQSTSRGRRSIIKASTPDNSNSQSIQPLMISMSKLMIGAIIFVFVSILAISHLNSSSNSISSRTRMNSRNSATELNDESPRIIVRSNSQHNPRSSYYSGEPYYVTSEWNLRPFLRHFSFILSLLSKDNDDPSFTPT</sequence>
<protein>
    <submittedName>
        <fullName evidence="4">Uncharacterized protein</fullName>
    </submittedName>
</protein>
<evidence type="ECO:0000256" key="1">
    <source>
        <dbReference type="SAM" id="Coils"/>
    </source>
</evidence>
<evidence type="ECO:0000256" key="2">
    <source>
        <dbReference type="SAM" id="MobiDB-lite"/>
    </source>
</evidence>
<reference evidence="4 5" key="1">
    <citation type="submission" date="2017-01" db="EMBL/GenBank/DDBJ databases">
        <authorList>
            <person name="Mah S.A."/>
            <person name="Swanson W.J."/>
            <person name="Moy G.W."/>
            <person name="Vacquier V.D."/>
        </authorList>
    </citation>
    <scope>NUCLEOTIDE SEQUENCE [LARGE SCALE GENOMIC DNA]</scope>
    <source>
        <strain evidence="4 5">GSMNP</strain>
    </source>
</reference>
<keyword evidence="3" id="KW-0472">Membrane</keyword>
<feature type="compositionally biased region" description="Low complexity" evidence="2">
    <location>
        <begin position="127"/>
        <end position="144"/>
    </location>
</feature>
<name>A0A1R1X2A7_9FUNG</name>
<keyword evidence="3" id="KW-0812">Transmembrane</keyword>
<feature type="region of interest" description="Disordered" evidence="2">
    <location>
        <begin position="173"/>
        <end position="196"/>
    </location>
</feature>
<feature type="region of interest" description="Disordered" evidence="2">
    <location>
        <begin position="556"/>
        <end position="577"/>
    </location>
</feature>
<dbReference type="EMBL" id="LSSN01005705">
    <property type="protein sequence ID" value="OMJ08727.1"/>
    <property type="molecule type" value="Genomic_DNA"/>
</dbReference>
<feature type="compositionally biased region" description="Polar residues" evidence="2">
    <location>
        <begin position="145"/>
        <end position="156"/>
    </location>
</feature>
<feature type="transmembrane region" description="Helical" evidence="3">
    <location>
        <begin position="594"/>
        <end position="612"/>
    </location>
</feature>
<evidence type="ECO:0000313" key="5">
    <source>
        <dbReference type="Proteomes" id="UP000187283"/>
    </source>
</evidence>
<dbReference type="OrthoDB" id="5643449at2759"/>
<proteinExistence type="predicted"/>
<organism evidence="4 5">
    <name type="scientific">Smittium culicis</name>
    <dbReference type="NCBI Taxonomy" id="133412"/>
    <lineage>
        <taxon>Eukaryota</taxon>
        <taxon>Fungi</taxon>
        <taxon>Fungi incertae sedis</taxon>
        <taxon>Zoopagomycota</taxon>
        <taxon>Kickxellomycotina</taxon>
        <taxon>Harpellomycetes</taxon>
        <taxon>Harpellales</taxon>
        <taxon>Legeriomycetaceae</taxon>
        <taxon>Smittium</taxon>
    </lineage>
</organism>
<dbReference type="STRING" id="133412.A0A1R1X2A7"/>